<dbReference type="InterPro" id="IPR001841">
    <property type="entry name" value="Znf_RING"/>
</dbReference>
<dbReference type="PROSITE" id="PS51382">
    <property type="entry name" value="SPX"/>
    <property type="match status" value="1"/>
</dbReference>
<dbReference type="InterPro" id="IPR017907">
    <property type="entry name" value="Znf_RING_CS"/>
</dbReference>
<protein>
    <submittedName>
        <fullName evidence="8">Uncharacterized protein</fullName>
    </submittedName>
</protein>
<dbReference type="PROSITE" id="PS00518">
    <property type="entry name" value="ZF_RING_1"/>
    <property type="match status" value="1"/>
</dbReference>
<keyword evidence="5" id="KW-0175">Coiled coil</keyword>
<evidence type="ECO:0000256" key="2">
    <source>
        <dbReference type="ARBA" id="ARBA00022771"/>
    </source>
</evidence>
<dbReference type="Pfam" id="PF03105">
    <property type="entry name" value="SPX"/>
    <property type="match status" value="1"/>
</dbReference>
<dbReference type="EMBL" id="MU093517">
    <property type="protein sequence ID" value="KAF7846375.1"/>
    <property type="molecule type" value="Genomic_DNA"/>
</dbReference>
<dbReference type="GO" id="GO:0008270">
    <property type="term" value="F:zinc ion binding"/>
    <property type="evidence" value="ECO:0007669"/>
    <property type="project" value="UniProtKB-KW"/>
</dbReference>
<proteinExistence type="predicted"/>
<dbReference type="Gene3D" id="3.30.40.10">
    <property type="entry name" value="Zinc/RING finger domain, C3HC4 (zinc finger)"/>
    <property type="match status" value="1"/>
</dbReference>
<dbReference type="InterPro" id="IPR013083">
    <property type="entry name" value="Znf_RING/FYVE/PHD"/>
</dbReference>
<feature type="coiled-coil region" evidence="5">
    <location>
        <begin position="172"/>
        <end position="210"/>
    </location>
</feature>
<evidence type="ECO:0000256" key="3">
    <source>
        <dbReference type="ARBA" id="ARBA00022833"/>
    </source>
</evidence>
<feature type="domain" description="SPX" evidence="7">
    <location>
        <begin position="1"/>
        <end position="329"/>
    </location>
</feature>
<evidence type="ECO:0000313" key="9">
    <source>
        <dbReference type="Proteomes" id="UP000806378"/>
    </source>
</evidence>
<dbReference type="PANTHER" id="PTHR23327">
    <property type="entry name" value="RING FINGER PROTEIN 127"/>
    <property type="match status" value="1"/>
</dbReference>
<feature type="domain" description="RING-type" evidence="6">
    <location>
        <begin position="365"/>
        <end position="404"/>
    </location>
</feature>
<dbReference type="PANTHER" id="PTHR23327:SF51">
    <property type="entry name" value="TRANSCRIPTIONAL REGULATOR OF YEAST FORM ADHERENCE 3"/>
    <property type="match status" value="1"/>
</dbReference>
<evidence type="ECO:0000313" key="8">
    <source>
        <dbReference type="EMBL" id="KAF7846375.1"/>
    </source>
</evidence>
<sequence length="460" mass="52829">MKFGTVYQEALRREEYPQQWVESAISYKKLKKCIKSVQQELTSLGLDRATLEALWQHAGLSTTGNNADRLLQYQFLDDSKAKFIPKLTIALDPCDGSPMDAWLTTDTRTALLKLGKQNREAQSQVTTESSATSENQETVFEPLDMAAQKCRDCAVEQVETIEVPLTSDSEFFQILRNELKALEALQESERSEITREIEQLGEELQVLKMSEKKQSKAELNYWREIFRLYIENQIFVSNSEHDAGIRPAKTAASHLQQFSREIAALPHSHKSTGRKMNREQFVALDRFLSINTTLLRLLSYQELNRTALSKIMKKFDKRTALHAQTTLLAPMQKRPAMTRDLARATIYTISNNLLTIIPQVDDYSCPVCSELAYKPVRLRCSHLYCIRCVVRLQRDNKDECPMCRQKVVLQATEENVDKKMQKFLKDNFPNEAKAKQRDNEHQAGVDVFGEDYNHGKCTVM</sequence>
<evidence type="ECO:0000259" key="7">
    <source>
        <dbReference type="PROSITE" id="PS51382"/>
    </source>
</evidence>
<keyword evidence="2 4" id="KW-0863">Zinc-finger</keyword>
<dbReference type="Gramene" id="rna-gnl|WGS:JABURB|Cocit.L4486.1">
    <property type="protein sequence ID" value="cds-KAF7846375.1"/>
    <property type="gene ID" value="gene-BT93_L4486"/>
</dbReference>
<keyword evidence="9" id="KW-1185">Reference proteome</keyword>
<reference evidence="8" key="1">
    <citation type="submission" date="2020-05" db="EMBL/GenBank/DDBJ databases">
        <title>WGS assembly of Corymbia citriodora subspecies variegata.</title>
        <authorList>
            <person name="Barry K."/>
            <person name="Hundley H."/>
            <person name="Shu S."/>
            <person name="Jenkins J."/>
            <person name="Grimwood J."/>
            <person name="Baten A."/>
        </authorList>
    </citation>
    <scope>NUCLEOTIDE SEQUENCE</scope>
    <source>
        <strain evidence="8">CV2-018</strain>
    </source>
</reference>
<dbReference type="SMART" id="SM00184">
    <property type="entry name" value="RING"/>
    <property type="match status" value="1"/>
</dbReference>
<evidence type="ECO:0000256" key="4">
    <source>
        <dbReference type="PROSITE-ProRule" id="PRU00175"/>
    </source>
</evidence>
<keyword evidence="3" id="KW-0862">Zinc</keyword>
<dbReference type="PROSITE" id="PS50089">
    <property type="entry name" value="ZF_RING_2"/>
    <property type="match status" value="1"/>
</dbReference>
<dbReference type="SUPFAM" id="SSF57850">
    <property type="entry name" value="RING/U-box"/>
    <property type="match status" value="1"/>
</dbReference>
<gene>
    <name evidence="8" type="ORF">BT93_L4486</name>
</gene>
<evidence type="ECO:0000256" key="1">
    <source>
        <dbReference type="ARBA" id="ARBA00022723"/>
    </source>
</evidence>
<keyword evidence="1" id="KW-0479">Metal-binding</keyword>
<dbReference type="InterPro" id="IPR004331">
    <property type="entry name" value="SPX_dom"/>
</dbReference>
<comment type="caution">
    <text evidence="8">The sequence shown here is derived from an EMBL/GenBank/DDBJ whole genome shotgun (WGS) entry which is preliminary data.</text>
</comment>
<organism evidence="8 9">
    <name type="scientific">Corymbia citriodora subsp. variegata</name>
    <dbReference type="NCBI Taxonomy" id="360336"/>
    <lineage>
        <taxon>Eukaryota</taxon>
        <taxon>Viridiplantae</taxon>
        <taxon>Streptophyta</taxon>
        <taxon>Embryophyta</taxon>
        <taxon>Tracheophyta</taxon>
        <taxon>Spermatophyta</taxon>
        <taxon>Magnoliopsida</taxon>
        <taxon>eudicotyledons</taxon>
        <taxon>Gunneridae</taxon>
        <taxon>Pentapetalae</taxon>
        <taxon>rosids</taxon>
        <taxon>malvids</taxon>
        <taxon>Myrtales</taxon>
        <taxon>Myrtaceae</taxon>
        <taxon>Myrtoideae</taxon>
        <taxon>Eucalypteae</taxon>
        <taxon>Corymbia</taxon>
    </lineage>
</organism>
<name>A0A8T0CKT0_CORYI</name>
<dbReference type="Proteomes" id="UP000806378">
    <property type="component" value="Unassembled WGS sequence"/>
</dbReference>
<evidence type="ECO:0000256" key="5">
    <source>
        <dbReference type="SAM" id="Coils"/>
    </source>
</evidence>
<dbReference type="AlphaFoldDB" id="A0A8T0CKT0"/>
<accession>A0A8T0CKT0</accession>
<dbReference type="OrthoDB" id="5588846at2759"/>
<evidence type="ECO:0000259" key="6">
    <source>
        <dbReference type="PROSITE" id="PS50089"/>
    </source>
</evidence>
<dbReference type="Pfam" id="PF13920">
    <property type="entry name" value="zf-C3HC4_3"/>
    <property type="match status" value="1"/>
</dbReference>